<dbReference type="OrthoDB" id="7200114at2759"/>
<gene>
    <name evidence="1" type="ORF">CINC_LOCUS1159</name>
</gene>
<sequence>MSRNWAAACKIWKRCTLKKSDGSALNVCFIEWPRDRTEELVNFQMTQYVPRELTYRISGLPYNEEAMKEYRGILKHILSDHAIFPMVCCEEKDSNILPNIIASDVMKLVKRGDPRSDGIPPNLKTKEVREYCRILRDWNNLYPIPSLMEKFDLEIFYDDLGCGVHSDYSGYDIAYHVLSLRRDVCQARGVPMTGAWMSSIASDKATTRAGWEEVYAVTREDLEKVLNLSLESGPSIFKYKLLRV</sequence>
<protein>
    <submittedName>
        <fullName evidence="1">Uncharacterized protein</fullName>
    </submittedName>
</protein>
<name>A0A9P0FRD2_CHRIL</name>
<dbReference type="AlphaFoldDB" id="A0A9P0FRD2"/>
<keyword evidence="2" id="KW-1185">Reference proteome</keyword>
<accession>A0A9P0FRD2</accession>
<dbReference type="Gene3D" id="3.40.630.30">
    <property type="match status" value="1"/>
</dbReference>
<dbReference type="EMBL" id="LR824013">
    <property type="protein sequence ID" value="CAH0579395.1"/>
    <property type="molecule type" value="Genomic_DNA"/>
</dbReference>
<organism evidence="1 2">
    <name type="scientific">Chrysodeixis includens</name>
    <name type="common">Soybean looper</name>
    <name type="synonym">Pseudoplusia includens</name>
    <dbReference type="NCBI Taxonomy" id="689277"/>
    <lineage>
        <taxon>Eukaryota</taxon>
        <taxon>Metazoa</taxon>
        <taxon>Ecdysozoa</taxon>
        <taxon>Arthropoda</taxon>
        <taxon>Hexapoda</taxon>
        <taxon>Insecta</taxon>
        <taxon>Pterygota</taxon>
        <taxon>Neoptera</taxon>
        <taxon>Endopterygota</taxon>
        <taxon>Lepidoptera</taxon>
        <taxon>Glossata</taxon>
        <taxon>Ditrysia</taxon>
        <taxon>Noctuoidea</taxon>
        <taxon>Noctuidae</taxon>
        <taxon>Plusiinae</taxon>
        <taxon>Chrysodeixis</taxon>
    </lineage>
</organism>
<proteinExistence type="predicted"/>
<evidence type="ECO:0000313" key="1">
    <source>
        <dbReference type="EMBL" id="CAH0579395.1"/>
    </source>
</evidence>
<reference evidence="1" key="1">
    <citation type="submission" date="2021-12" db="EMBL/GenBank/DDBJ databases">
        <authorList>
            <person name="King R."/>
        </authorList>
    </citation>
    <scope>NUCLEOTIDE SEQUENCE</scope>
</reference>
<evidence type="ECO:0000313" key="2">
    <source>
        <dbReference type="Proteomes" id="UP001154114"/>
    </source>
</evidence>
<dbReference type="Proteomes" id="UP001154114">
    <property type="component" value="Chromosome 10"/>
</dbReference>